<proteinExistence type="predicted"/>
<feature type="transmembrane region" description="Helical" evidence="1">
    <location>
        <begin position="78"/>
        <end position="101"/>
    </location>
</feature>
<evidence type="ECO:0000313" key="2">
    <source>
        <dbReference type="EMBL" id="MDF1612462.1"/>
    </source>
</evidence>
<dbReference type="RefSeq" id="WP_321536233.1">
    <property type="nucleotide sequence ID" value="NZ_JARGDL010000014.1"/>
</dbReference>
<keyword evidence="1" id="KW-0472">Membrane</keyword>
<organism evidence="2 3">
    <name type="scientific">Stygiobacter electus</name>
    <dbReference type="NCBI Taxonomy" id="3032292"/>
    <lineage>
        <taxon>Bacteria</taxon>
        <taxon>Pseudomonadati</taxon>
        <taxon>Ignavibacteriota</taxon>
        <taxon>Ignavibacteria</taxon>
        <taxon>Ignavibacteriales</taxon>
        <taxon>Melioribacteraceae</taxon>
        <taxon>Stygiobacter</taxon>
    </lineage>
</organism>
<feature type="transmembrane region" description="Helical" evidence="1">
    <location>
        <begin position="47"/>
        <end position="66"/>
    </location>
</feature>
<protein>
    <submittedName>
        <fullName evidence="2">SxtJ family membrane protein</fullName>
    </submittedName>
</protein>
<dbReference type="InterPro" id="IPR045781">
    <property type="entry name" value="SxtJ"/>
</dbReference>
<dbReference type="EMBL" id="JARGDL010000014">
    <property type="protein sequence ID" value="MDF1612462.1"/>
    <property type="molecule type" value="Genomic_DNA"/>
</dbReference>
<feature type="transmembrane region" description="Helical" evidence="1">
    <location>
        <begin position="21"/>
        <end position="41"/>
    </location>
</feature>
<name>A0AAE3P140_9BACT</name>
<reference evidence="2" key="1">
    <citation type="submission" date="2023-03" db="EMBL/GenBank/DDBJ databases">
        <title>Stygiobacter electus gen. nov., sp. nov., facultatively anaerobic thermotolerant bacterium of the class Ignavibacteria from a well of Yessentuki mineral water deposit.</title>
        <authorList>
            <person name="Podosokorskaya O.A."/>
            <person name="Elcheninov A.G."/>
            <person name="Petrova N.F."/>
            <person name="Zavarzina D.G."/>
            <person name="Kublanov I.V."/>
            <person name="Merkel A.Y."/>
        </authorList>
    </citation>
    <scope>NUCLEOTIDE SEQUENCE</scope>
    <source>
        <strain evidence="2">09-Me</strain>
    </source>
</reference>
<dbReference type="Pfam" id="PF19588">
    <property type="entry name" value="SxtJ"/>
    <property type="match status" value="1"/>
</dbReference>
<gene>
    <name evidence="2" type="ORF">P0M35_09885</name>
</gene>
<sequence length="141" mass="16567">MSWIKDVKNELASLDVTNKSLKKFGFVIGGIFLLLGLLFFLKNLYSNYRNILFVISFILIISGLLFPSKLKSIYKIWMGFAFALGWIVSRLILIILFYFVLSPVGFFAKLFKKEFLDVKFKDGKNSYWIEKKKQTDYEKLY</sequence>
<evidence type="ECO:0000256" key="1">
    <source>
        <dbReference type="SAM" id="Phobius"/>
    </source>
</evidence>
<accession>A0AAE3P140</accession>
<keyword evidence="1" id="KW-1133">Transmembrane helix</keyword>
<dbReference type="AlphaFoldDB" id="A0AAE3P140"/>
<comment type="caution">
    <text evidence="2">The sequence shown here is derived from an EMBL/GenBank/DDBJ whole genome shotgun (WGS) entry which is preliminary data.</text>
</comment>
<keyword evidence="1" id="KW-0812">Transmembrane</keyword>
<dbReference type="Proteomes" id="UP001221302">
    <property type="component" value="Unassembled WGS sequence"/>
</dbReference>
<keyword evidence="3" id="KW-1185">Reference proteome</keyword>
<evidence type="ECO:0000313" key="3">
    <source>
        <dbReference type="Proteomes" id="UP001221302"/>
    </source>
</evidence>